<dbReference type="RefSeq" id="WP_326295394.1">
    <property type="nucleotide sequence ID" value="NZ_JAYLLH010000001.1"/>
</dbReference>
<sequence length="164" mass="18005">MARRTKEELLAEFHRLSGVFETACDIQCDLDPDFQKTRHLIITRDQMLGWHDAGTATASTILSGVREGLNDISTGVMVALSENASSGRRFLDRYSARTGRDFFDDAGRPDAAIKAILARGRILDDTEYRLLSDALADTGNTLLTQKQTTKAETLMASYAGTGET</sequence>
<reference evidence="1 2" key="1">
    <citation type="submission" date="2024-01" db="EMBL/GenBank/DDBJ databases">
        <title>Mesobacterium rodlantinim sp. nov., isolated from shallow sea hydrothermal systems off Kueishantao Island.</title>
        <authorList>
            <person name="Su Z."/>
            <person name="Tang K."/>
        </authorList>
    </citation>
    <scope>NUCLEOTIDE SEQUENCE [LARGE SCALE GENOMIC DNA]</scope>
    <source>
        <strain evidence="1 2">TK19101</strain>
    </source>
</reference>
<dbReference type="Proteomes" id="UP001348149">
    <property type="component" value="Unassembled WGS sequence"/>
</dbReference>
<evidence type="ECO:0000313" key="2">
    <source>
        <dbReference type="Proteomes" id="UP001348149"/>
    </source>
</evidence>
<gene>
    <name evidence="1" type="ORF">VK792_00915</name>
</gene>
<evidence type="ECO:0000313" key="1">
    <source>
        <dbReference type="EMBL" id="MEC3859830.1"/>
    </source>
</evidence>
<comment type="caution">
    <text evidence="1">The sequence shown here is derived from an EMBL/GenBank/DDBJ whole genome shotgun (WGS) entry which is preliminary data.</text>
</comment>
<keyword evidence="2" id="KW-1185">Reference proteome</keyword>
<protein>
    <submittedName>
        <fullName evidence="1">Uncharacterized protein</fullName>
    </submittedName>
</protein>
<proteinExistence type="predicted"/>
<dbReference type="EMBL" id="JAYLLH010000001">
    <property type="protein sequence ID" value="MEC3859830.1"/>
    <property type="molecule type" value="Genomic_DNA"/>
</dbReference>
<name>A0ABU6HBK4_9RHOB</name>
<accession>A0ABU6HBK4</accession>
<organism evidence="1 2">
    <name type="scientific">Mesobacterium hydrothermale</name>
    <dbReference type="NCBI Taxonomy" id="3111907"/>
    <lineage>
        <taxon>Bacteria</taxon>
        <taxon>Pseudomonadati</taxon>
        <taxon>Pseudomonadota</taxon>
        <taxon>Alphaproteobacteria</taxon>
        <taxon>Rhodobacterales</taxon>
        <taxon>Roseobacteraceae</taxon>
        <taxon>Mesobacterium</taxon>
    </lineage>
</organism>